<name>A0A3A6PG10_9BACL</name>
<dbReference type="Pfam" id="PF08922">
    <property type="entry name" value="DUF1905"/>
    <property type="match status" value="1"/>
</dbReference>
<dbReference type="Proteomes" id="UP000267798">
    <property type="component" value="Unassembled WGS sequence"/>
</dbReference>
<evidence type="ECO:0000313" key="1">
    <source>
        <dbReference type="EMBL" id="RJX39805.1"/>
    </source>
</evidence>
<evidence type="ECO:0000313" key="2">
    <source>
        <dbReference type="Proteomes" id="UP000267798"/>
    </source>
</evidence>
<dbReference type="Gene3D" id="2.40.30.100">
    <property type="entry name" value="AF2212/PG0164-like"/>
    <property type="match status" value="1"/>
</dbReference>
<keyword evidence="2" id="KW-1185">Reference proteome</keyword>
<sequence>MKFKTEIILGGKTATGFEVPGEVVESLGKGKKPPVVVTIGGYTYRSTVAVMGGKFMVPLNAENRQGAGVAAGDVVEVELALDMEPREITVPDDLAAVLAQEEAAAAFFAGLSYSNQNRIVYQIEQAKTVETRERRIRKAVEGLKEGKV</sequence>
<accession>A0A3A6PG10</accession>
<dbReference type="OrthoDB" id="2604865at2"/>
<dbReference type="InterPro" id="IPR037079">
    <property type="entry name" value="AF2212/PG0164-like_sf"/>
</dbReference>
<proteinExistence type="predicted"/>
<dbReference type="EMBL" id="QXQB01000002">
    <property type="protein sequence ID" value="RJX39805.1"/>
    <property type="molecule type" value="Genomic_DNA"/>
</dbReference>
<reference evidence="1 2" key="1">
    <citation type="submission" date="2018-09" db="EMBL/GenBank/DDBJ databases">
        <title>Paenibacillus aracenensis nov. sp. isolated from a cave in southern Spain.</title>
        <authorList>
            <person name="Jurado V."/>
            <person name="Gutierrez-Patricio S."/>
            <person name="Gonzalez-Pimentel J.L."/>
            <person name="Miller A.Z."/>
            <person name="Laiz L."/>
            <person name="Saiz-Jimenez C."/>
        </authorList>
    </citation>
    <scope>NUCLEOTIDE SEQUENCE [LARGE SCALE GENOMIC DNA]</scope>
    <source>
        <strain evidence="1 2">JCM 19203</strain>
    </source>
</reference>
<organism evidence="1 2">
    <name type="scientific">Paenibacillus pinisoli</name>
    <dbReference type="NCBI Taxonomy" id="1276110"/>
    <lineage>
        <taxon>Bacteria</taxon>
        <taxon>Bacillati</taxon>
        <taxon>Bacillota</taxon>
        <taxon>Bacilli</taxon>
        <taxon>Bacillales</taxon>
        <taxon>Paenibacillaceae</taxon>
        <taxon>Paenibacillus</taxon>
    </lineage>
</organism>
<dbReference type="RefSeq" id="WP_120109581.1">
    <property type="nucleotide sequence ID" value="NZ_QXQB01000002.1"/>
</dbReference>
<comment type="caution">
    <text evidence="1">The sequence shown here is derived from an EMBL/GenBank/DDBJ whole genome shotgun (WGS) entry which is preliminary data.</text>
</comment>
<protein>
    <submittedName>
        <fullName evidence="1">DUF1905 domain-containing protein</fullName>
    </submittedName>
</protein>
<dbReference type="InterPro" id="IPR015018">
    <property type="entry name" value="DUF1905"/>
</dbReference>
<dbReference type="AlphaFoldDB" id="A0A3A6PG10"/>
<gene>
    <name evidence="1" type="ORF">D3P09_10435</name>
</gene>
<dbReference type="Pfam" id="PF13376">
    <property type="entry name" value="OmdA"/>
    <property type="match status" value="1"/>
</dbReference>
<dbReference type="SUPFAM" id="SSF141694">
    <property type="entry name" value="AF2212/PG0164-like"/>
    <property type="match status" value="1"/>
</dbReference>